<dbReference type="SMART" id="SM00532">
    <property type="entry name" value="LIGANc"/>
    <property type="match status" value="1"/>
</dbReference>
<keyword evidence="10 14" id="KW-0520">NAD</keyword>
<proteinExistence type="inferred from homology"/>
<sequence length="677" mass="74442">MTRAEAKARIAELASELHEHSHRYHVLDRPTISDAQYDRMFKELQSLEEQFPDLKPADSPTLRVGAAPRAGFRKVRHVRPMLSLDSLMEESEVREFDARVRKGLRSDEGLFAEAVGYVAEPKFDGLSIELVYEDGVLVRGSTRGDGEMGEDVTENLRTIRAVPLRLSANGPKGGQRGRVAVRGEALMPLAEFEALNKRLIEASDEPFANPRNAAAGAVRQLDPGITASRRLDFFAYEVMDAEHERFATPLATLEALRGWGFHVESRAKLCAGLDEVLEFHARLMEKRDRLPYEIDGVVIKVDRVDWQDLLGARSRSPRWAVAYKFPPRIEVTKVLDIIVQVGRTGKLTPVAALQPVDVSGVTVSRATLHNQDELDRKDVRIGDTVRVRRAGDVIPEVVEVLKDKRPRGTERFELPGKCPVCGAAVEKVGAYHVCTNGLSCRAQLQGHIEHFAWRGAMDIRGLGGRTVHQLIEQGLVKDLADLYQLTPIDLSGLEGFAEKSIENMMSAIEASKRPRLDRFLWALGIEHVGDTVARLLADHYGALEPLLEATEDNLQQIKGIGPEVADAVRRFFASPRNRKVLDRLAKAGVKPVAEKRAAGPQPLAGEVVVFTGGLEVMSRPEAQRKAEAAGAQVASGVGKKVTLVVAGPGAGSKLEAARKLGIPVIDEAAFIRRIGER</sequence>
<evidence type="ECO:0000256" key="15">
    <source>
        <dbReference type="RuleBase" id="RU000618"/>
    </source>
</evidence>
<feature type="binding site" evidence="14">
    <location>
        <position position="421"/>
    </location>
    <ligand>
        <name>Zn(2+)</name>
        <dbReference type="ChEBI" id="CHEBI:29105"/>
    </ligand>
</feature>
<dbReference type="CDD" id="cd00114">
    <property type="entry name" value="LIGANc"/>
    <property type="match status" value="1"/>
</dbReference>
<evidence type="ECO:0000256" key="13">
    <source>
        <dbReference type="ARBA" id="ARBA00060881"/>
    </source>
</evidence>
<feature type="binding site" evidence="14">
    <location>
        <position position="324"/>
    </location>
    <ligand>
        <name>NAD(+)</name>
        <dbReference type="ChEBI" id="CHEBI:57540"/>
    </ligand>
</feature>
<dbReference type="NCBIfam" id="NF005932">
    <property type="entry name" value="PRK07956.1"/>
    <property type="match status" value="1"/>
</dbReference>
<dbReference type="FunFam" id="1.10.287.610:FF:000002">
    <property type="entry name" value="DNA ligase"/>
    <property type="match status" value="1"/>
</dbReference>
<dbReference type="SUPFAM" id="SSF47781">
    <property type="entry name" value="RuvA domain 2-like"/>
    <property type="match status" value="1"/>
</dbReference>
<dbReference type="Pfam" id="PF12826">
    <property type="entry name" value="HHH_2"/>
    <property type="match status" value="1"/>
</dbReference>
<dbReference type="SUPFAM" id="SSF52113">
    <property type="entry name" value="BRCT domain"/>
    <property type="match status" value="1"/>
</dbReference>
<keyword evidence="6 14" id="KW-0479">Metal-binding</keyword>
<keyword evidence="5 14" id="KW-0235">DNA replication</keyword>
<feature type="binding site" evidence="14">
    <location>
        <position position="440"/>
    </location>
    <ligand>
        <name>Zn(2+)</name>
        <dbReference type="ChEBI" id="CHEBI:29105"/>
    </ligand>
</feature>
<keyword evidence="7 14" id="KW-0227">DNA damage</keyword>
<dbReference type="PROSITE" id="PS01055">
    <property type="entry name" value="DNA_LIGASE_N1"/>
    <property type="match status" value="1"/>
</dbReference>
<dbReference type="GO" id="GO:0046872">
    <property type="term" value="F:metal ion binding"/>
    <property type="evidence" value="ECO:0007669"/>
    <property type="project" value="UniProtKB-KW"/>
</dbReference>
<evidence type="ECO:0000313" key="17">
    <source>
        <dbReference type="EMBL" id="TMQ48072.1"/>
    </source>
</evidence>
<evidence type="ECO:0000259" key="16">
    <source>
        <dbReference type="PROSITE" id="PS50172"/>
    </source>
</evidence>
<keyword evidence="8 14" id="KW-0862">Zinc</keyword>
<comment type="caution">
    <text evidence="17">The sequence shown here is derived from an EMBL/GenBank/DDBJ whole genome shotgun (WGS) entry which is preliminary data.</text>
</comment>
<evidence type="ECO:0000256" key="4">
    <source>
        <dbReference type="ARBA" id="ARBA00022598"/>
    </source>
</evidence>
<comment type="function">
    <text evidence="1 14">DNA ligase that catalyzes the formation of phosphodiester linkages between 5'-phosphoryl and 3'-hydroxyl groups in double-stranded DNA using NAD as a coenzyme and as the energy source for the reaction. It is essential for DNA replication and repair of damaged DNA.</text>
</comment>
<evidence type="ECO:0000256" key="10">
    <source>
        <dbReference type="ARBA" id="ARBA00023027"/>
    </source>
</evidence>
<dbReference type="PANTHER" id="PTHR23389">
    <property type="entry name" value="CHROMOSOME TRANSMISSION FIDELITY FACTOR 18"/>
    <property type="match status" value="1"/>
</dbReference>
<reference evidence="17 18" key="1">
    <citation type="journal article" date="2019" name="Nat. Microbiol.">
        <title>Mediterranean grassland soil C-N compound turnover is dependent on rainfall and depth, and is mediated by genomically divergent microorganisms.</title>
        <authorList>
            <person name="Diamond S."/>
            <person name="Andeer P.F."/>
            <person name="Li Z."/>
            <person name="Crits-Christoph A."/>
            <person name="Burstein D."/>
            <person name="Anantharaman K."/>
            <person name="Lane K.R."/>
            <person name="Thomas B.C."/>
            <person name="Pan C."/>
            <person name="Northen T.R."/>
            <person name="Banfield J.F."/>
        </authorList>
    </citation>
    <scope>NUCLEOTIDE SEQUENCE [LARGE SCALE GENOMIC DNA]</scope>
    <source>
        <strain evidence="17">WS_2</strain>
    </source>
</reference>
<dbReference type="InterPro" id="IPR036420">
    <property type="entry name" value="BRCT_dom_sf"/>
</dbReference>
<dbReference type="PANTHER" id="PTHR23389:SF9">
    <property type="entry name" value="DNA LIGASE"/>
    <property type="match status" value="1"/>
</dbReference>
<dbReference type="EC" id="6.5.1.2" evidence="2 14"/>
<dbReference type="Gene3D" id="1.10.287.610">
    <property type="entry name" value="Helix hairpin bin"/>
    <property type="match status" value="1"/>
</dbReference>
<feature type="domain" description="BRCT" evidence="16">
    <location>
        <begin position="598"/>
        <end position="677"/>
    </location>
</feature>
<dbReference type="PIRSF" id="PIRSF001604">
    <property type="entry name" value="LigA"/>
    <property type="match status" value="1"/>
</dbReference>
<dbReference type="GO" id="GO:0003911">
    <property type="term" value="F:DNA ligase (NAD+) activity"/>
    <property type="evidence" value="ECO:0007669"/>
    <property type="project" value="UniProtKB-UniRule"/>
</dbReference>
<dbReference type="InterPro" id="IPR010994">
    <property type="entry name" value="RuvA_2-like"/>
</dbReference>
<keyword evidence="14" id="KW-0464">Manganese</keyword>
<dbReference type="InterPro" id="IPR004150">
    <property type="entry name" value="NAD_DNA_ligase_OB"/>
</dbReference>
<dbReference type="Proteomes" id="UP000317716">
    <property type="component" value="Unassembled WGS sequence"/>
</dbReference>
<evidence type="ECO:0000256" key="5">
    <source>
        <dbReference type="ARBA" id="ARBA00022705"/>
    </source>
</evidence>
<evidence type="ECO:0000256" key="2">
    <source>
        <dbReference type="ARBA" id="ARBA00012722"/>
    </source>
</evidence>
<evidence type="ECO:0000256" key="6">
    <source>
        <dbReference type="ARBA" id="ARBA00022723"/>
    </source>
</evidence>
<evidence type="ECO:0000256" key="14">
    <source>
        <dbReference type="HAMAP-Rule" id="MF_01588"/>
    </source>
</evidence>
<feature type="active site" description="N6-AMP-lysine intermediate" evidence="14">
    <location>
        <position position="122"/>
    </location>
</feature>
<dbReference type="NCBIfam" id="TIGR00575">
    <property type="entry name" value="dnlj"/>
    <property type="match status" value="1"/>
</dbReference>
<dbReference type="PROSITE" id="PS50172">
    <property type="entry name" value="BRCT"/>
    <property type="match status" value="1"/>
</dbReference>
<dbReference type="InterPro" id="IPR013840">
    <property type="entry name" value="DNAligase_N"/>
</dbReference>
<organism evidence="17 18">
    <name type="scientific">Eiseniibacteriota bacterium</name>
    <dbReference type="NCBI Taxonomy" id="2212470"/>
    <lineage>
        <taxon>Bacteria</taxon>
        <taxon>Candidatus Eiseniibacteriota</taxon>
    </lineage>
</organism>
<dbReference type="Gene3D" id="3.30.470.30">
    <property type="entry name" value="DNA ligase/mRNA capping enzyme"/>
    <property type="match status" value="1"/>
</dbReference>
<protein>
    <recommendedName>
        <fullName evidence="3 14">DNA ligase</fullName>
        <ecNumber evidence="2 14">6.5.1.2</ecNumber>
    </recommendedName>
    <alternativeName>
        <fullName evidence="14">Polydeoxyribonucleotide synthase [NAD(+)]</fullName>
    </alternativeName>
</protein>
<dbReference type="Pfam" id="PF01653">
    <property type="entry name" value="DNA_ligase_aden"/>
    <property type="match status" value="1"/>
</dbReference>
<dbReference type="PROSITE" id="PS01056">
    <property type="entry name" value="DNA_LIGASE_N2"/>
    <property type="match status" value="1"/>
</dbReference>
<dbReference type="Gene3D" id="3.40.50.10190">
    <property type="entry name" value="BRCT domain"/>
    <property type="match status" value="1"/>
</dbReference>
<name>A0A538S9M2_UNCEI</name>
<feature type="binding site" evidence="14">
    <location>
        <position position="300"/>
    </location>
    <ligand>
        <name>NAD(+)</name>
        <dbReference type="ChEBI" id="CHEBI:57540"/>
    </ligand>
</feature>
<dbReference type="FunFam" id="3.30.470.30:FF:000001">
    <property type="entry name" value="DNA ligase"/>
    <property type="match status" value="1"/>
</dbReference>
<dbReference type="Pfam" id="PF00533">
    <property type="entry name" value="BRCT"/>
    <property type="match status" value="1"/>
</dbReference>
<dbReference type="Gene3D" id="2.40.50.140">
    <property type="entry name" value="Nucleic acid-binding proteins"/>
    <property type="match status" value="1"/>
</dbReference>
<feature type="binding site" evidence="14">
    <location>
        <position position="184"/>
    </location>
    <ligand>
        <name>NAD(+)</name>
        <dbReference type="ChEBI" id="CHEBI:57540"/>
    </ligand>
</feature>
<dbReference type="SUPFAM" id="SSF50249">
    <property type="entry name" value="Nucleic acid-binding proteins"/>
    <property type="match status" value="1"/>
</dbReference>
<feature type="binding site" evidence="14">
    <location>
        <position position="143"/>
    </location>
    <ligand>
        <name>NAD(+)</name>
        <dbReference type="ChEBI" id="CHEBI:57540"/>
    </ligand>
</feature>
<dbReference type="GO" id="GO:0003677">
    <property type="term" value="F:DNA binding"/>
    <property type="evidence" value="ECO:0007669"/>
    <property type="project" value="InterPro"/>
</dbReference>
<feature type="binding site" evidence="14">
    <location>
        <begin position="34"/>
        <end position="38"/>
    </location>
    <ligand>
        <name>NAD(+)</name>
        <dbReference type="ChEBI" id="CHEBI:57540"/>
    </ligand>
</feature>
<dbReference type="InterPro" id="IPR003583">
    <property type="entry name" value="Hlx-hairpin-Hlx_DNA-bd_motif"/>
</dbReference>
<feature type="binding site" evidence="14">
    <location>
        <position position="418"/>
    </location>
    <ligand>
        <name>Zn(2+)</name>
        <dbReference type="ChEBI" id="CHEBI:29105"/>
    </ligand>
</feature>
<dbReference type="CDD" id="cd17748">
    <property type="entry name" value="BRCT_DNA_ligase_like"/>
    <property type="match status" value="1"/>
</dbReference>
<feature type="binding site" evidence="14">
    <location>
        <begin position="83"/>
        <end position="84"/>
    </location>
    <ligand>
        <name>NAD(+)</name>
        <dbReference type="ChEBI" id="CHEBI:57540"/>
    </ligand>
</feature>
<dbReference type="InterPro" id="IPR018239">
    <property type="entry name" value="DNA_ligase_AS"/>
</dbReference>
<evidence type="ECO:0000256" key="11">
    <source>
        <dbReference type="ARBA" id="ARBA00023204"/>
    </source>
</evidence>
<dbReference type="GO" id="GO:0006281">
    <property type="term" value="P:DNA repair"/>
    <property type="evidence" value="ECO:0007669"/>
    <property type="project" value="UniProtKB-KW"/>
</dbReference>
<dbReference type="InterPro" id="IPR012340">
    <property type="entry name" value="NA-bd_OB-fold"/>
</dbReference>
<comment type="cofactor">
    <cofactor evidence="14">
        <name>Mg(2+)</name>
        <dbReference type="ChEBI" id="CHEBI:18420"/>
    </cofactor>
    <cofactor evidence="14">
        <name>Mn(2+)</name>
        <dbReference type="ChEBI" id="CHEBI:29035"/>
    </cofactor>
</comment>
<evidence type="ECO:0000256" key="7">
    <source>
        <dbReference type="ARBA" id="ARBA00022763"/>
    </source>
</evidence>
<dbReference type="FunFam" id="1.10.150.20:FF:000007">
    <property type="entry name" value="DNA ligase"/>
    <property type="match status" value="1"/>
</dbReference>
<gene>
    <name evidence="14 17" type="primary">ligA</name>
    <name evidence="17" type="ORF">E6K72_13355</name>
</gene>
<evidence type="ECO:0000256" key="3">
    <source>
        <dbReference type="ARBA" id="ARBA00013308"/>
    </source>
</evidence>
<dbReference type="FunFam" id="1.10.150.20:FF:000006">
    <property type="entry name" value="DNA ligase"/>
    <property type="match status" value="1"/>
</dbReference>
<keyword evidence="9 14" id="KW-0460">Magnesium</keyword>
<evidence type="ECO:0000256" key="12">
    <source>
        <dbReference type="ARBA" id="ARBA00034005"/>
    </source>
</evidence>
<keyword evidence="4 14" id="KW-0436">Ligase</keyword>
<dbReference type="Pfam" id="PF14520">
    <property type="entry name" value="HHH_5"/>
    <property type="match status" value="1"/>
</dbReference>
<dbReference type="EMBL" id="VBOS01000496">
    <property type="protein sequence ID" value="TMQ48072.1"/>
    <property type="molecule type" value="Genomic_DNA"/>
</dbReference>
<evidence type="ECO:0000313" key="18">
    <source>
        <dbReference type="Proteomes" id="UP000317716"/>
    </source>
</evidence>
<keyword evidence="11 14" id="KW-0234">DNA repair</keyword>
<accession>A0A538S9M2</accession>
<dbReference type="InterPro" id="IPR033136">
    <property type="entry name" value="DNA_ligase_CS"/>
</dbReference>
<evidence type="ECO:0000256" key="1">
    <source>
        <dbReference type="ARBA" id="ARBA00004067"/>
    </source>
</evidence>
<dbReference type="FunFam" id="2.40.50.140:FF:000012">
    <property type="entry name" value="DNA ligase"/>
    <property type="match status" value="1"/>
</dbReference>
<dbReference type="InterPro" id="IPR001357">
    <property type="entry name" value="BRCT_dom"/>
</dbReference>
<dbReference type="InterPro" id="IPR001679">
    <property type="entry name" value="DNA_ligase"/>
</dbReference>
<comment type="similarity">
    <text evidence="13 14">Belongs to the NAD-dependent DNA ligase family. LigA subfamily.</text>
</comment>
<dbReference type="GO" id="GO:0006260">
    <property type="term" value="P:DNA replication"/>
    <property type="evidence" value="ECO:0007669"/>
    <property type="project" value="UniProtKB-KW"/>
</dbReference>
<feature type="binding site" evidence="14">
    <location>
        <position position="434"/>
    </location>
    <ligand>
        <name>Zn(2+)</name>
        <dbReference type="ChEBI" id="CHEBI:29105"/>
    </ligand>
</feature>
<feature type="binding site" evidence="14">
    <location>
        <position position="120"/>
    </location>
    <ligand>
        <name>NAD(+)</name>
        <dbReference type="ChEBI" id="CHEBI:57540"/>
    </ligand>
</feature>
<dbReference type="InterPro" id="IPR013839">
    <property type="entry name" value="DNAligase_adenylation"/>
</dbReference>
<dbReference type="GO" id="GO:0005829">
    <property type="term" value="C:cytosol"/>
    <property type="evidence" value="ECO:0007669"/>
    <property type="project" value="TreeGrafter"/>
</dbReference>
<dbReference type="InterPro" id="IPR041663">
    <property type="entry name" value="DisA/LigA_HHH"/>
</dbReference>
<evidence type="ECO:0000256" key="8">
    <source>
        <dbReference type="ARBA" id="ARBA00022833"/>
    </source>
</evidence>
<dbReference type="AlphaFoldDB" id="A0A538S9M2"/>
<dbReference type="SMART" id="SM00278">
    <property type="entry name" value="HhH1"/>
    <property type="match status" value="3"/>
</dbReference>
<evidence type="ECO:0000256" key="9">
    <source>
        <dbReference type="ARBA" id="ARBA00022842"/>
    </source>
</evidence>
<dbReference type="SUPFAM" id="SSF56091">
    <property type="entry name" value="DNA ligase/mRNA capping enzyme, catalytic domain"/>
    <property type="match status" value="1"/>
</dbReference>
<dbReference type="Gene3D" id="1.10.150.20">
    <property type="entry name" value="5' to 3' exonuclease, C-terminal subdomain"/>
    <property type="match status" value="2"/>
</dbReference>
<dbReference type="HAMAP" id="MF_01588">
    <property type="entry name" value="DNA_ligase_A"/>
    <property type="match status" value="1"/>
</dbReference>
<comment type="catalytic activity">
    <reaction evidence="12 14 15">
        <text>NAD(+) + (deoxyribonucleotide)n-3'-hydroxyl + 5'-phospho-(deoxyribonucleotide)m = (deoxyribonucleotide)n+m + AMP + beta-nicotinamide D-nucleotide.</text>
        <dbReference type="EC" id="6.5.1.2"/>
    </reaction>
</comment>
<dbReference type="Gene3D" id="6.20.10.30">
    <property type="match status" value="1"/>
</dbReference>
<dbReference type="SMART" id="SM00292">
    <property type="entry name" value="BRCT"/>
    <property type="match status" value="1"/>
</dbReference>
<dbReference type="Pfam" id="PF03120">
    <property type="entry name" value="OB_DNA_ligase"/>
    <property type="match status" value="1"/>
</dbReference>